<accession>A0ABU9Y7Y4</accession>
<keyword evidence="5 13" id="KW-0560">Oxidoreductase</keyword>
<organism evidence="13 14">
    <name type="scientific">Sphingomonas oligophenolica</name>
    <dbReference type="NCBI Taxonomy" id="301154"/>
    <lineage>
        <taxon>Bacteria</taxon>
        <taxon>Pseudomonadati</taxon>
        <taxon>Pseudomonadota</taxon>
        <taxon>Alphaproteobacteria</taxon>
        <taxon>Sphingomonadales</taxon>
        <taxon>Sphingomonadaceae</taxon>
        <taxon>Sphingomonas</taxon>
    </lineage>
</organism>
<dbReference type="GO" id="GO:0140824">
    <property type="term" value="F:thioredoxin-dependent peroxiredoxin activity"/>
    <property type="evidence" value="ECO:0007669"/>
    <property type="project" value="UniProtKB-EC"/>
</dbReference>
<evidence type="ECO:0000256" key="4">
    <source>
        <dbReference type="ARBA" id="ARBA00022862"/>
    </source>
</evidence>
<dbReference type="InterPro" id="IPR036249">
    <property type="entry name" value="Thioredoxin-like_sf"/>
</dbReference>
<evidence type="ECO:0000256" key="11">
    <source>
        <dbReference type="ARBA" id="ARBA00049091"/>
    </source>
</evidence>
<reference evidence="13 14" key="1">
    <citation type="submission" date="2024-05" db="EMBL/GenBank/DDBJ databases">
        <authorList>
            <person name="Liu Q."/>
            <person name="Xin Y.-H."/>
        </authorList>
    </citation>
    <scope>NUCLEOTIDE SEQUENCE [LARGE SCALE GENOMIC DNA]</scope>
    <source>
        <strain evidence="13 14">CGMCC 1.10181</strain>
    </source>
</reference>
<dbReference type="EMBL" id="JBDIME010000021">
    <property type="protein sequence ID" value="MEN2791902.1"/>
    <property type="molecule type" value="Genomic_DNA"/>
</dbReference>
<feature type="domain" description="Thioredoxin" evidence="12">
    <location>
        <begin position="5"/>
        <end position="157"/>
    </location>
</feature>
<keyword evidence="3 13" id="KW-0575">Peroxidase</keyword>
<keyword evidence="6" id="KW-1015">Disulfide bond</keyword>
<dbReference type="InterPro" id="IPR050924">
    <property type="entry name" value="Peroxiredoxin_BCP/PrxQ"/>
</dbReference>
<dbReference type="CDD" id="cd03017">
    <property type="entry name" value="PRX_BCP"/>
    <property type="match status" value="1"/>
</dbReference>
<sequence>MAAPIDEGDKLPDIDLTTPSGGKVNLRDYLGKPFILYFYPKDDTSGCTREAQDFSRLLGEFRAHGAEVLGVSRDTPIKHQKFIDKYDLTVPLATDDKNQAMEAFGVWVQKTLYGKTYMGIDRATYLFNAQGILVRVWRRVRVPGHVIDVLEALKELG</sequence>
<evidence type="ECO:0000256" key="10">
    <source>
        <dbReference type="ARBA" id="ARBA00042639"/>
    </source>
</evidence>
<dbReference type="RefSeq" id="WP_343888765.1">
    <property type="nucleotide sequence ID" value="NZ_BAAAEH010000013.1"/>
</dbReference>
<keyword evidence="7" id="KW-0676">Redox-active center</keyword>
<dbReference type="PROSITE" id="PS51352">
    <property type="entry name" value="THIOREDOXIN_2"/>
    <property type="match status" value="1"/>
</dbReference>
<comment type="catalytic activity">
    <reaction evidence="11">
        <text>a hydroperoxide + [thioredoxin]-dithiol = an alcohol + [thioredoxin]-disulfide + H2O</text>
        <dbReference type="Rhea" id="RHEA:62620"/>
        <dbReference type="Rhea" id="RHEA-COMP:10698"/>
        <dbReference type="Rhea" id="RHEA-COMP:10700"/>
        <dbReference type="ChEBI" id="CHEBI:15377"/>
        <dbReference type="ChEBI" id="CHEBI:29950"/>
        <dbReference type="ChEBI" id="CHEBI:30879"/>
        <dbReference type="ChEBI" id="CHEBI:35924"/>
        <dbReference type="ChEBI" id="CHEBI:50058"/>
        <dbReference type="EC" id="1.11.1.24"/>
    </reaction>
</comment>
<keyword evidence="14" id="KW-1185">Reference proteome</keyword>
<dbReference type="SUPFAM" id="SSF52833">
    <property type="entry name" value="Thioredoxin-like"/>
    <property type="match status" value="1"/>
</dbReference>
<evidence type="ECO:0000256" key="5">
    <source>
        <dbReference type="ARBA" id="ARBA00023002"/>
    </source>
</evidence>
<comment type="caution">
    <text evidence="13">The sequence shown here is derived from an EMBL/GenBank/DDBJ whole genome shotgun (WGS) entry which is preliminary data.</text>
</comment>
<evidence type="ECO:0000256" key="2">
    <source>
        <dbReference type="ARBA" id="ARBA00013017"/>
    </source>
</evidence>
<dbReference type="Gene3D" id="3.40.30.10">
    <property type="entry name" value="Glutaredoxin"/>
    <property type="match status" value="1"/>
</dbReference>
<protein>
    <recommendedName>
        <fullName evidence="2">thioredoxin-dependent peroxiredoxin</fullName>
        <ecNumber evidence="2">1.11.1.24</ecNumber>
    </recommendedName>
    <alternativeName>
        <fullName evidence="8">Thioredoxin peroxidase</fullName>
    </alternativeName>
    <alternativeName>
        <fullName evidence="10">Thioredoxin-dependent peroxiredoxin Bcp</fullName>
    </alternativeName>
</protein>
<name>A0ABU9Y7Y4_9SPHN</name>
<evidence type="ECO:0000313" key="13">
    <source>
        <dbReference type="EMBL" id="MEN2791902.1"/>
    </source>
</evidence>
<evidence type="ECO:0000256" key="1">
    <source>
        <dbReference type="ARBA" id="ARBA00003330"/>
    </source>
</evidence>
<dbReference type="Proteomes" id="UP001419910">
    <property type="component" value="Unassembled WGS sequence"/>
</dbReference>
<keyword evidence="4" id="KW-0049">Antioxidant</keyword>
<dbReference type="EC" id="1.11.1.24" evidence="2"/>
<dbReference type="PANTHER" id="PTHR42801">
    <property type="entry name" value="THIOREDOXIN-DEPENDENT PEROXIDE REDUCTASE"/>
    <property type="match status" value="1"/>
</dbReference>
<gene>
    <name evidence="13" type="ORF">ABC974_19880</name>
</gene>
<evidence type="ECO:0000256" key="6">
    <source>
        <dbReference type="ARBA" id="ARBA00023157"/>
    </source>
</evidence>
<evidence type="ECO:0000256" key="3">
    <source>
        <dbReference type="ARBA" id="ARBA00022559"/>
    </source>
</evidence>
<dbReference type="InterPro" id="IPR013766">
    <property type="entry name" value="Thioredoxin_domain"/>
</dbReference>
<comment type="function">
    <text evidence="1">Thiol-specific peroxidase that catalyzes the reduction of hydrogen peroxide and organic hydroperoxides to water and alcohols, respectively. Plays a role in cell protection against oxidative stress by detoxifying peroxides and as sensor of hydrogen peroxide-mediated signaling events.</text>
</comment>
<dbReference type="InterPro" id="IPR000866">
    <property type="entry name" value="AhpC/TSA"/>
</dbReference>
<proteinExistence type="inferred from homology"/>
<comment type="similarity">
    <text evidence="9">Belongs to the peroxiredoxin family. BCP/PrxQ subfamily.</text>
</comment>
<evidence type="ECO:0000256" key="7">
    <source>
        <dbReference type="ARBA" id="ARBA00023284"/>
    </source>
</evidence>
<evidence type="ECO:0000256" key="8">
    <source>
        <dbReference type="ARBA" id="ARBA00032824"/>
    </source>
</evidence>
<dbReference type="Pfam" id="PF00578">
    <property type="entry name" value="AhpC-TSA"/>
    <property type="match status" value="1"/>
</dbReference>
<evidence type="ECO:0000256" key="9">
    <source>
        <dbReference type="ARBA" id="ARBA00038489"/>
    </source>
</evidence>
<evidence type="ECO:0000259" key="12">
    <source>
        <dbReference type="PROSITE" id="PS51352"/>
    </source>
</evidence>
<dbReference type="PANTHER" id="PTHR42801:SF4">
    <property type="entry name" value="AHPC_TSA FAMILY PROTEIN"/>
    <property type="match status" value="1"/>
</dbReference>
<evidence type="ECO:0000313" key="14">
    <source>
        <dbReference type="Proteomes" id="UP001419910"/>
    </source>
</evidence>